<proteinExistence type="predicted"/>
<evidence type="ECO:0000313" key="1">
    <source>
        <dbReference type="EMBL" id="HIZ14465.1"/>
    </source>
</evidence>
<reference evidence="1" key="1">
    <citation type="journal article" date="2021" name="PeerJ">
        <title>Extensive microbial diversity within the chicken gut microbiome revealed by metagenomics and culture.</title>
        <authorList>
            <person name="Gilroy R."/>
            <person name="Ravi A."/>
            <person name="Getino M."/>
            <person name="Pursley I."/>
            <person name="Horton D.L."/>
            <person name="Alikhan N.F."/>
            <person name="Baker D."/>
            <person name="Gharbi K."/>
            <person name="Hall N."/>
            <person name="Watson M."/>
            <person name="Adriaenssens E.M."/>
            <person name="Foster-Nyarko E."/>
            <person name="Jarju S."/>
            <person name="Secka A."/>
            <person name="Antonio M."/>
            <person name="Oren A."/>
            <person name="Chaudhuri R.R."/>
            <person name="La Ragione R."/>
            <person name="Hildebrand F."/>
            <person name="Pallen M.J."/>
        </authorList>
    </citation>
    <scope>NUCLEOTIDE SEQUENCE</scope>
    <source>
        <strain evidence="1">ChiHjej11B10-19426</strain>
    </source>
</reference>
<accession>A0A9D2DCA9</accession>
<comment type="caution">
    <text evidence="1">The sequence shown here is derived from an EMBL/GenBank/DDBJ whole genome shotgun (WGS) entry which is preliminary data.</text>
</comment>
<protein>
    <submittedName>
        <fullName evidence="1">Uncharacterized protein</fullName>
    </submittedName>
</protein>
<name>A0A9D2DCA9_9BACT</name>
<evidence type="ECO:0000313" key="2">
    <source>
        <dbReference type="Proteomes" id="UP000824014"/>
    </source>
</evidence>
<organism evidence="1 2">
    <name type="scientific">Candidatus Tidjanibacter faecipullorum</name>
    <dbReference type="NCBI Taxonomy" id="2838766"/>
    <lineage>
        <taxon>Bacteria</taxon>
        <taxon>Pseudomonadati</taxon>
        <taxon>Bacteroidota</taxon>
        <taxon>Bacteroidia</taxon>
        <taxon>Bacteroidales</taxon>
        <taxon>Rikenellaceae</taxon>
        <taxon>Tidjanibacter</taxon>
    </lineage>
</organism>
<dbReference type="EMBL" id="DXCC01000003">
    <property type="protein sequence ID" value="HIZ14465.1"/>
    <property type="molecule type" value="Genomic_DNA"/>
</dbReference>
<dbReference type="Proteomes" id="UP000824014">
    <property type="component" value="Unassembled WGS sequence"/>
</dbReference>
<sequence length="75" mass="8173">MIETDEQRLREAVEAEFGASFAMFSPGDRTLVLRALRDRLAGGQVQEQGLSRALRVYVGSVAAYVDALCRKGGGR</sequence>
<gene>
    <name evidence="1" type="ORF">H9816_00920</name>
</gene>
<dbReference type="AlphaFoldDB" id="A0A9D2DCA9"/>
<reference evidence="1" key="2">
    <citation type="submission" date="2021-04" db="EMBL/GenBank/DDBJ databases">
        <authorList>
            <person name="Gilroy R."/>
        </authorList>
    </citation>
    <scope>NUCLEOTIDE SEQUENCE</scope>
    <source>
        <strain evidence="1">ChiHjej11B10-19426</strain>
    </source>
</reference>